<evidence type="ECO:0000313" key="3">
    <source>
        <dbReference type="EMBL" id="GAG57355.1"/>
    </source>
</evidence>
<dbReference type="AlphaFoldDB" id="X0YML8"/>
<sequence>MEKIAKILIIDDDPNFVEATKAILKNKSYEVVAAYDKNEGMEKINSERPDLILLDIMMEKLDDGFNICYKLKHDPELKKIPVLANIIPIFSLS</sequence>
<name>X0YML8_9ZZZZ</name>
<feature type="domain" description="Response regulatory" evidence="2">
    <location>
        <begin position="6"/>
        <end position="93"/>
    </location>
</feature>
<keyword evidence="1" id="KW-0597">Phosphoprotein</keyword>
<dbReference type="Gene3D" id="3.40.50.2300">
    <property type="match status" value="1"/>
</dbReference>
<dbReference type="PANTHER" id="PTHR44591:SF3">
    <property type="entry name" value="RESPONSE REGULATORY DOMAIN-CONTAINING PROTEIN"/>
    <property type="match status" value="1"/>
</dbReference>
<evidence type="ECO:0000259" key="2">
    <source>
        <dbReference type="PROSITE" id="PS50110"/>
    </source>
</evidence>
<evidence type="ECO:0000256" key="1">
    <source>
        <dbReference type="ARBA" id="ARBA00022553"/>
    </source>
</evidence>
<dbReference type="InterPro" id="IPR001789">
    <property type="entry name" value="Sig_transdc_resp-reg_receiver"/>
</dbReference>
<gene>
    <name evidence="3" type="ORF">S01H4_06828</name>
</gene>
<dbReference type="InterPro" id="IPR011006">
    <property type="entry name" value="CheY-like_superfamily"/>
</dbReference>
<dbReference type="GO" id="GO:0000160">
    <property type="term" value="P:phosphorelay signal transduction system"/>
    <property type="evidence" value="ECO:0007669"/>
    <property type="project" value="InterPro"/>
</dbReference>
<organism evidence="3">
    <name type="scientific">marine sediment metagenome</name>
    <dbReference type="NCBI Taxonomy" id="412755"/>
    <lineage>
        <taxon>unclassified sequences</taxon>
        <taxon>metagenomes</taxon>
        <taxon>ecological metagenomes</taxon>
    </lineage>
</organism>
<reference evidence="3" key="1">
    <citation type="journal article" date="2014" name="Front. Microbiol.">
        <title>High frequency of phylogenetically diverse reductive dehalogenase-homologous genes in deep subseafloor sedimentary metagenomes.</title>
        <authorList>
            <person name="Kawai M."/>
            <person name="Futagami T."/>
            <person name="Toyoda A."/>
            <person name="Takaki Y."/>
            <person name="Nishi S."/>
            <person name="Hori S."/>
            <person name="Arai W."/>
            <person name="Tsubouchi T."/>
            <person name="Morono Y."/>
            <person name="Uchiyama I."/>
            <person name="Ito T."/>
            <person name="Fujiyama A."/>
            <person name="Inagaki F."/>
            <person name="Takami H."/>
        </authorList>
    </citation>
    <scope>NUCLEOTIDE SEQUENCE</scope>
    <source>
        <strain evidence="3">Expedition CK06-06</strain>
    </source>
</reference>
<dbReference type="SUPFAM" id="SSF52172">
    <property type="entry name" value="CheY-like"/>
    <property type="match status" value="1"/>
</dbReference>
<dbReference type="Pfam" id="PF00072">
    <property type="entry name" value="Response_reg"/>
    <property type="match status" value="1"/>
</dbReference>
<comment type="caution">
    <text evidence="3">The sequence shown here is derived from an EMBL/GenBank/DDBJ whole genome shotgun (WGS) entry which is preliminary data.</text>
</comment>
<proteinExistence type="predicted"/>
<protein>
    <recommendedName>
        <fullName evidence="2">Response regulatory domain-containing protein</fullName>
    </recommendedName>
</protein>
<dbReference type="EMBL" id="BART01002161">
    <property type="protein sequence ID" value="GAG57355.1"/>
    <property type="molecule type" value="Genomic_DNA"/>
</dbReference>
<accession>X0YML8</accession>
<dbReference type="PANTHER" id="PTHR44591">
    <property type="entry name" value="STRESS RESPONSE REGULATOR PROTEIN 1"/>
    <property type="match status" value="1"/>
</dbReference>
<dbReference type="PROSITE" id="PS50110">
    <property type="entry name" value="RESPONSE_REGULATORY"/>
    <property type="match status" value="1"/>
</dbReference>
<dbReference type="InterPro" id="IPR050595">
    <property type="entry name" value="Bact_response_regulator"/>
</dbReference>